<dbReference type="OMA" id="NYCLPVI"/>
<proteinExistence type="predicted"/>
<dbReference type="InterPro" id="IPR003656">
    <property type="entry name" value="Znf_BED"/>
</dbReference>
<dbReference type="SUPFAM" id="SSF140996">
    <property type="entry name" value="Hermes dimerisation domain"/>
    <property type="match status" value="1"/>
</dbReference>
<evidence type="ECO:0000313" key="7">
    <source>
        <dbReference type="Ensembl" id="ENSCCRP00000144685.1"/>
    </source>
</evidence>
<feature type="region of interest" description="Disordered" evidence="5">
    <location>
        <begin position="267"/>
        <end position="294"/>
    </location>
</feature>
<protein>
    <recommendedName>
        <fullName evidence="6">BED-type domain-containing protein</fullName>
    </recommendedName>
</protein>
<dbReference type="InterPro" id="IPR012337">
    <property type="entry name" value="RNaseH-like_sf"/>
</dbReference>
<evidence type="ECO:0000256" key="2">
    <source>
        <dbReference type="ARBA" id="ARBA00022771"/>
    </source>
</evidence>
<reference evidence="7" key="2">
    <citation type="submission" date="2025-09" db="UniProtKB">
        <authorList>
            <consortium name="Ensembl"/>
        </authorList>
    </citation>
    <scope>IDENTIFICATION</scope>
</reference>
<name>A0A9J8ATY8_CYPCA</name>
<organism evidence="7 8">
    <name type="scientific">Cyprinus carpio carpio</name>
    <dbReference type="NCBI Taxonomy" id="630221"/>
    <lineage>
        <taxon>Eukaryota</taxon>
        <taxon>Metazoa</taxon>
        <taxon>Chordata</taxon>
        <taxon>Craniata</taxon>
        <taxon>Vertebrata</taxon>
        <taxon>Euteleostomi</taxon>
        <taxon>Actinopterygii</taxon>
        <taxon>Neopterygii</taxon>
        <taxon>Teleostei</taxon>
        <taxon>Ostariophysi</taxon>
        <taxon>Cypriniformes</taxon>
        <taxon>Cyprinidae</taxon>
        <taxon>Cyprininae</taxon>
        <taxon>Cyprinus</taxon>
    </lineage>
</organism>
<dbReference type="PANTHER" id="PTHR47501">
    <property type="entry name" value="TRANSPOSASE-RELATED"/>
    <property type="match status" value="1"/>
</dbReference>
<evidence type="ECO:0000256" key="4">
    <source>
        <dbReference type="PROSITE-ProRule" id="PRU00027"/>
    </source>
</evidence>
<dbReference type="GO" id="GO:0008270">
    <property type="term" value="F:zinc ion binding"/>
    <property type="evidence" value="ECO:0007669"/>
    <property type="project" value="UniProtKB-KW"/>
</dbReference>
<keyword evidence="2 4" id="KW-0863">Zinc-finger</keyword>
<keyword evidence="1" id="KW-0479">Metal-binding</keyword>
<reference evidence="7" key="1">
    <citation type="submission" date="2025-08" db="UniProtKB">
        <authorList>
            <consortium name="Ensembl"/>
        </authorList>
    </citation>
    <scope>IDENTIFICATION</scope>
</reference>
<dbReference type="AlphaFoldDB" id="A0A9J8ATY8"/>
<evidence type="ECO:0000256" key="1">
    <source>
        <dbReference type="ARBA" id="ARBA00022723"/>
    </source>
</evidence>
<dbReference type="Proteomes" id="UP001108240">
    <property type="component" value="Unplaced"/>
</dbReference>
<evidence type="ECO:0000256" key="5">
    <source>
        <dbReference type="SAM" id="MobiDB-lite"/>
    </source>
</evidence>
<accession>A0A9J8ATY8</accession>
<dbReference type="PROSITE" id="PS50808">
    <property type="entry name" value="ZF_BED"/>
    <property type="match status" value="1"/>
</dbReference>
<dbReference type="GO" id="GO:0003677">
    <property type="term" value="F:DNA binding"/>
    <property type="evidence" value="ECO:0007669"/>
    <property type="project" value="InterPro"/>
</dbReference>
<sequence>MSQSTIGNADTGEEEHPWPHIESMFTLVKVRNSSYIMRCLLCLPKQTDISAFKNSTSNLRKHVARVHPNKLSKYTDFIENHRKRKPSSSSDTSVKNAKITAFSAPGRVTQATLDKMVLNFVCEANQPFSVVETPSFKTLIETLQPHTVMTRKTLCTRIQEAAKHKKSILIKKLSAVNYVATTTDCWSARQRSYLGVTCHWIDNTSLERHSAALACRRLKGSHTFDVLAAALEEIHSEYHIREKVTRTTTDSGSNFLKAFRIYGEEIEEEATNEQEESDSTLDDATEDQSESEVEYQDVSAILDDNTGLECQLPRHQKCACHLLNLISTVDATAAGGAANESYKRLSRSAFAKCHALWNKTSRPTMAHETVERECKLQFLRPNQTRWSSLFLAVERIVRIHREQGEQAIRNVCTALKIKMFNPAEMGFLVEYAAVMKPVAMALNILQGESSVHMGLLLPTLYQLRDKLKRLESSCKMCTSLVHTLQQGIQKRFGDVMKEPELIAALILLPRFRTSWTTEENILNAGLDNIRNHLDTDLDDITSTNSSLSDEDDFFASMELGKSQVGELERYLSCLSPAGMDLLHSFPHIKKLSLKVNTSLPASAACERLFSHAGLLFTAKRSQLHSKNLESQLLLKLNSDITE</sequence>
<dbReference type="Ensembl" id="ENSCCRT00000194302.1">
    <property type="protein sequence ID" value="ENSCCRP00000144685.1"/>
    <property type="gene ID" value="ENSCCRG00000079886.1"/>
</dbReference>
<keyword evidence="8" id="KW-1185">Reference proteome</keyword>
<feature type="domain" description="BED-type" evidence="6">
    <location>
        <begin position="12"/>
        <end position="74"/>
    </location>
</feature>
<evidence type="ECO:0000259" key="6">
    <source>
        <dbReference type="PROSITE" id="PS50808"/>
    </source>
</evidence>
<evidence type="ECO:0000256" key="3">
    <source>
        <dbReference type="ARBA" id="ARBA00022833"/>
    </source>
</evidence>
<evidence type="ECO:0000313" key="8">
    <source>
        <dbReference type="Proteomes" id="UP001108240"/>
    </source>
</evidence>
<dbReference type="PANTHER" id="PTHR47501:SF5">
    <property type="entry name" value="HAT C-TERMINAL DIMERISATION DOMAIN-CONTAINING PROTEIN"/>
    <property type="match status" value="1"/>
</dbReference>
<dbReference type="GeneTree" id="ENSGT00940000164914"/>
<keyword evidence="3" id="KW-0862">Zinc</keyword>
<dbReference type="SUPFAM" id="SSF53098">
    <property type="entry name" value="Ribonuclease H-like"/>
    <property type="match status" value="1"/>
</dbReference>